<evidence type="ECO:0000256" key="6">
    <source>
        <dbReference type="ARBA" id="ARBA00023136"/>
    </source>
</evidence>
<keyword evidence="2" id="KW-1003">Cell membrane</keyword>
<evidence type="ECO:0000313" key="12">
    <source>
        <dbReference type="Proteomes" id="UP000006718"/>
    </source>
</evidence>
<reference evidence="11" key="2">
    <citation type="submission" date="2019-01" db="EMBL/GenBank/DDBJ databases">
        <authorList>
            <person name="Graves T."/>
            <person name="Eichler E.E."/>
            <person name="Wilson R.K."/>
        </authorList>
    </citation>
    <scope>NUCLEOTIDE SEQUENCE [LARGE SCALE GENOMIC DNA]</scope>
    <source>
        <strain evidence="11">17573</strain>
    </source>
</reference>
<evidence type="ECO:0000313" key="11">
    <source>
        <dbReference type="Ensembl" id="ENSMMUP00000079694.1"/>
    </source>
</evidence>
<organism evidence="11 12">
    <name type="scientific">Macaca mulatta</name>
    <name type="common">Rhesus macaque</name>
    <dbReference type="NCBI Taxonomy" id="9544"/>
    <lineage>
        <taxon>Eukaryota</taxon>
        <taxon>Metazoa</taxon>
        <taxon>Chordata</taxon>
        <taxon>Craniata</taxon>
        <taxon>Vertebrata</taxon>
        <taxon>Euteleostomi</taxon>
        <taxon>Mammalia</taxon>
        <taxon>Eutheria</taxon>
        <taxon>Euarchontoglires</taxon>
        <taxon>Primates</taxon>
        <taxon>Haplorrhini</taxon>
        <taxon>Catarrhini</taxon>
        <taxon>Cercopithecidae</taxon>
        <taxon>Cercopithecinae</taxon>
        <taxon>Macaca</taxon>
    </lineage>
</organism>
<evidence type="ECO:0000256" key="8">
    <source>
        <dbReference type="ARBA" id="ARBA00049650"/>
    </source>
</evidence>
<keyword evidence="3" id="KW-0597">Phosphoprotein</keyword>
<feature type="region of interest" description="Disordered" evidence="10">
    <location>
        <begin position="194"/>
        <end position="215"/>
    </location>
</feature>
<dbReference type="Proteomes" id="UP000006718">
    <property type="component" value="Chromosome 1"/>
</dbReference>
<comment type="subcellular location">
    <subcellularLocation>
        <location evidence="7">Apical cell membrane</location>
        <topology evidence="7">Single-pass membrane protein</topology>
    </subcellularLocation>
</comment>
<gene>
    <name evidence="11" type="primary">TAL1</name>
</gene>
<evidence type="ECO:0000256" key="1">
    <source>
        <dbReference type="ARBA" id="ARBA00018942"/>
    </source>
</evidence>
<evidence type="ECO:0000256" key="10">
    <source>
        <dbReference type="SAM" id="MobiDB-lite"/>
    </source>
</evidence>
<keyword evidence="12" id="KW-1185">Reference proteome</keyword>
<dbReference type="Pfam" id="PF15807">
    <property type="entry name" value="MAP17"/>
    <property type="match status" value="1"/>
</dbReference>
<dbReference type="VEuPathDB" id="HostDB:ENSMMUG00000061850"/>
<keyword evidence="6" id="KW-0472">Membrane</keyword>
<dbReference type="Bgee" id="ENSMMUG00000061850">
    <property type="expression patterns" value="Expressed in adult mammalian kidney and 19 other cell types or tissues"/>
</dbReference>
<evidence type="ECO:0000256" key="9">
    <source>
        <dbReference type="ARBA" id="ARBA00049690"/>
    </source>
</evidence>
<reference evidence="12" key="1">
    <citation type="journal article" date="2007" name="Science">
        <title>Evolutionary and biomedical insights from the rhesus macaque genome.</title>
        <authorList>
            <person name="Gibbs R.A."/>
            <person name="Rogers J."/>
            <person name="Katze M.G."/>
            <person name="Bumgarner R."/>
            <person name="Weinstock G.M."/>
            <person name="Mardis E.R."/>
            <person name="Remington K.A."/>
            <person name="Strausberg R.L."/>
            <person name="Venter J.C."/>
            <person name="Wilson R.K."/>
            <person name="Batzer M.A."/>
            <person name="Bustamante C.D."/>
            <person name="Eichler E.E."/>
            <person name="Hahn M.W."/>
            <person name="Hardison R.C."/>
            <person name="Makova K.D."/>
            <person name="Miller W."/>
            <person name="Milosavljevic A."/>
            <person name="Palermo R.E."/>
            <person name="Siepel A."/>
            <person name="Sikela J.M."/>
            <person name="Attaway T."/>
            <person name="Bell S."/>
            <person name="Bernard K.E."/>
            <person name="Buhay C.J."/>
            <person name="Chandrabose M.N."/>
            <person name="Dao M."/>
            <person name="Davis C."/>
            <person name="Delehaunty K.D."/>
            <person name="Ding Y."/>
            <person name="Dinh H.H."/>
            <person name="Dugan-Rocha S."/>
            <person name="Fulton L.A."/>
            <person name="Gabisi R.A."/>
            <person name="Garner T.T."/>
            <person name="Godfrey J."/>
            <person name="Hawes A.C."/>
            <person name="Hernandez J."/>
            <person name="Hines S."/>
            <person name="Holder M."/>
            <person name="Hume J."/>
            <person name="Jhangiani S.N."/>
            <person name="Joshi V."/>
            <person name="Khan Z.M."/>
            <person name="Kirkness E.F."/>
            <person name="Cree A."/>
            <person name="Fowler R.G."/>
            <person name="Lee S."/>
            <person name="Lewis L.R."/>
            <person name="Li Z."/>
            <person name="Liu Y.-S."/>
            <person name="Moore S.M."/>
            <person name="Muzny D."/>
            <person name="Nazareth L.V."/>
            <person name="Ngo D.N."/>
            <person name="Okwuonu G.O."/>
            <person name="Pai G."/>
            <person name="Parker D."/>
            <person name="Paul H.A."/>
            <person name="Pfannkoch C."/>
            <person name="Pohl C.S."/>
            <person name="Rogers Y.-H.C."/>
            <person name="Ruiz S.J."/>
            <person name="Sabo A."/>
            <person name="Santibanez J."/>
            <person name="Schneider B.W."/>
            <person name="Smith S.M."/>
            <person name="Sodergren E."/>
            <person name="Svatek A.F."/>
            <person name="Utterback T.R."/>
            <person name="Vattathil S."/>
            <person name="Warren W."/>
            <person name="White C.S."/>
            <person name="Chinwalla A.T."/>
            <person name="Feng Y."/>
            <person name="Halpern A.L."/>
            <person name="Hillier L.W."/>
            <person name="Huang X."/>
            <person name="Minx P."/>
            <person name="Nelson J.O."/>
            <person name="Pepin K.H."/>
            <person name="Qin X."/>
            <person name="Sutton G.G."/>
            <person name="Venter E."/>
            <person name="Walenz B.P."/>
            <person name="Wallis J.W."/>
            <person name="Worley K.C."/>
            <person name="Yang S.-P."/>
            <person name="Jones S.M."/>
            <person name="Marra M.A."/>
            <person name="Rocchi M."/>
            <person name="Schein J.E."/>
            <person name="Baertsch R."/>
            <person name="Clarke L."/>
            <person name="Csuros M."/>
            <person name="Glasscock J."/>
            <person name="Harris R.A."/>
            <person name="Havlak P."/>
            <person name="Jackson A.R."/>
            <person name="Jiang H."/>
            <person name="Liu Y."/>
            <person name="Messina D.N."/>
            <person name="Shen Y."/>
            <person name="Song H.X.-Z."/>
            <person name="Wylie T."/>
            <person name="Zhang L."/>
            <person name="Birney E."/>
            <person name="Han K."/>
            <person name="Konkel M.K."/>
            <person name="Lee J."/>
            <person name="Smit A.F.A."/>
            <person name="Ullmer B."/>
            <person name="Wang H."/>
            <person name="Xing J."/>
            <person name="Burhans R."/>
            <person name="Cheng Z."/>
            <person name="Karro J.E."/>
            <person name="Ma J."/>
            <person name="Raney B."/>
            <person name="She X."/>
            <person name="Cox M.J."/>
            <person name="Demuth J.P."/>
            <person name="Dumas L.J."/>
            <person name="Han S.-G."/>
            <person name="Hopkins J."/>
            <person name="Karimpour-Fard A."/>
            <person name="Kim Y.H."/>
            <person name="Pollack J.R."/>
            <person name="Vinar T."/>
            <person name="Addo-Quaye C."/>
            <person name="Degenhardt J."/>
            <person name="Denby A."/>
            <person name="Hubisz M.J."/>
            <person name="Indap A."/>
            <person name="Kosiol C."/>
            <person name="Lahn B.T."/>
            <person name="Lawson H.A."/>
            <person name="Marklein A."/>
            <person name="Nielsen R."/>
            <person name="Vallender E.J."/>
            <person name="Clark A.G."/>
            <person name="Ferguson B."/>
            <person name="Hernandez R.D."/>
            <person name="Hirani K."/>
            <person name="Kehrer-Sawatzki H."/>
            <person name="Kolb J."/>
            <person name="Patil S."/>
            <person name="Pu L.-L."/>
            <person name="Ren Y."/>
            <person name="Smith D.G."/>
            <person name="Wheeler D.A."/>
            <person name="Schenck I."/>
            <person name="Ball E.V."/>
            <person name="Chen R."/>
            <person name="Cooper D.N."/>
            <person name="Giardine B."/>
            <person name="Hsu F."/>
            <person name="Kent W.J."/>
            <person name="Lesk A."/>
            <person name="Nelson D.L."/>
            <person name="O'brien W.E."/>
            <person name="Pruefer K."/>
            <person name="Stenson P.D."/>
            <person name="Wallace J.C."/>
            <person name="Ke H."/>
            <person name="Liu X.-M."/>
            <person name="Wang P."/>
            <person name="Xiang A.P."/>
            <person name="Yang F."/>
            <person name="Barber G.P."/>
            <person name="Haussler D."/>
            <person name="Karolchik D."/>
            <person name="Kern A.D."/>
            <person name="Kuhn R.M."/>
            <person name="Smith K.E."/>
            <person name="Zwieg A.S."/>
        </authorList>
    </citation>
    <scope>NUCLEOTIDE SEQUENCE [LARGE SCALE GENOMIC DNA]</scope>
    <source>
        <strain evidence="12">17573</strain>
    </source>
</reference>
<dbReference type="ExpressionAtlas" id="A0A5F8AP25">
    <property type="expression patterns" value="baseline"/>
</dbReference>
<accession>A0A5F8AP25</accession>
<reference evidence="11" key="3">
    <citation type="submission" date="2025-08" db="UniProtKB">
        <authorList>
            <consortium name="Ensembl"/>
        </authorList>
    </citation>
    <scope>IDENTIFICATION</scope>
    <source>
        <strain evidence="11">17573</strain>
    </source>
</reference>
<sequence length="215" mass="23166">MTRRRRAPSGPSLARTLWWELVGVEVGEGAVRPQMTSCRTCFPPTPAVAAPWTGQRARTATQRSLRPSTRPAAFILPCCPPPMEPALGDGSGPAGSARRASLGCWDGGLQGRWDENWAVLKQGGGLELSWMSELWEAFTDPGAGFLFPVPVGDQKNGAKWEPAHMILTVGNKADGVLVGTDGRYSSMAASFRSSEHENAYENVPEEEGKVRSTPM</sequence>
<keyword evidence="5" id="KW-1133">Transmembrane helix</keyword>
<keyword evidence="4" id="KW-0812">Transmembrane</keyword>
<dbReference type="AlphaFoldDB" id="A0A5F8AP25"/>
<proteinExistence type="inferred from homology"/>
<evidence type="ECO:0000256" key="3">
    <source>
        <dbReference type="ARBA" id="ARBA00022553"/>
    </source>
</evidence>
<comment type="subunit">
    <text evidence="9">Forms a heterodimer (via N-terminal transmembrane helix) with SLC5A2/SGLT2 (via TM13); this interaction enhances SLC5A2 transporter activity. Interacts with PDZK1.</text>
</comment>
<feature type="compositionally biased region" description="Basic and acidic residues" evidence="10">
    <location>
        <begin position="206"/>
        <end position="215"/>
    </location>
</feature>
<dbReference type="GeneTree" id="ENSGT00940000159889"/>
<dbReference type="Ensembl" id="ENSMMUT00000104828.1">
    <property type="protein sequence ID" value="ENSMMUP00000079694.1"/>
    <property type="gene ID" value="ENSMMUG00000061850.1"/>
</dbReference>
<comment type="similarity">
    <text evidence="8">Belongs to the PDZK1-interacting protein 1/SMIM24 family.</text>
</comment>
<evidence type="ECO:0000256" key="7">
    <source>
        <dbReference type="ARBA" id="ARBA00037861"/>
    </source>
</evidence>
<dbReference type="InterPro" id="IPR031627">
    <property type="entry name" value="PDZK1IP1/SMIM24"/>
</dbReference>
<evidence type="ECO:0000256" key="2">
    <source>
        <dbReference type="ARBA" id="ARBA00022475"/>
    </source>
</evidence>
<evidence type="ECO:0000256" key="5">
    <source>
        <dbReference type="ARBA" id="ARBA00022989"/>
    </source>
</evidence>
<dbReference type="PANTHER" id="PTHR15296">
    <property type="entry name" value="MEMBRANE-ASSOCIATED PROTEIN MAP17"/>
    <property type="match status" value="1"/>
</dbReference>
<dbReference type="GO" id="GO:0016324">
    <property type="term" value="C:apical plasma membrane"/>
    <property type="evidence" value="ECO:0007669"/>
    <property type="project" value="UniProtKB-SubCell"/>
</dbReference>
<name>A0A5F8AP25_MACMU</name>
<protein>
    <recommendedName>
        <fullName evidence="1">PDZK1-interacting protein 1</fullName>
    </recommendedName>
</protein>
<reference evidence="11" key="4">
    <citation type="submission" date="2025-09" db="UniProtKB">
        <authorList>
            <consortium name="Ensembl"/>
        </authorList>
    </citation>
    <scope>IDENTIFICATION</scope>
    <source>
        <strain evidence="11">17573</strain>
    </source>
</reference>
<evidence type="ECO:0000256" key="4">
    <source>
        <dbReference type="ARBA" id="ARBA00022692"/>
    </source>
</evidence>
<dbReference type="PANTHER" id="PTHR15296:SF0">
    <property type="entry name" value="PDZK1-INTERACTING PROTEIN 1"/>
    <property type="match status" value="1"/>
</dbReference>